<gene>
    <name evidence="1" type="ORF">CODIS_00040</name>
</gene>
<reference evidence="1 2" key="1">
    <citation type="submission" date="2016-06" db="EMBL/GenBank/DDBJ databases">
        <title>Genome sequence of endosymbiont of Candidatus Endolucinida thiodiazotropha.</title>
        <authorList>
            <person name="Poehlein A."/>
            <person name="Koenig S."/>
            <person name="Heiden S.E."/>
            <person name="Thuermer A."/>
            <person name="Voget S."/>
            <person name="Daniel R."/>
            <person name="Markert S."/>
            <person name="Gros O."/>
            <person name="Schweder T."/>
        </authorList>
    </citation>
    <scope>NUCLEOTIDE SEQUENCE [LARGE SCALE GENOMIC DNA]</scope>
    <source>
        <strain evidence="1 2">COS</strain>
    </source>
</reference>
<comment type="caution">
    <text evidence="1">The sequence shown here is derived from an EMBL/GenBank/DDBJ whole genome shotgun (WGS) entry which is preliminary data.</text>
</comment>
<proteinExistence type="predicted"/>
<accession>A0A7Z0VQH3</accession>
<evidence type="ECO:0000313" key="1">
    <source>
        <dbReference type="EMBL" id="ODJ89446.1"/>
    </source>
</evidence>
<dbReference type="Proteomes" id="UP000094769">
    <property type="component" value="Unassembled WGS sequence"/>
</dbReference>
<dbReference type="AlphaFoldDB" id="A0A7Z0VQH3"/>
<sequence length="220" mass="24526">MDHMEPNDACGENSLNEPILTRNVLLANLFAGKLAPREVLRVARRYSTVTHWEELLCVAFNPTDSRLMAVVSIRQSDGYSGILRRHGSIEYVRFFIDWGDGEGLQTAGLSHFKVCDAIDAGIKRQLPVYHLVSCGFEIARYRRAIRHGAQPKVRAVLSWNQVPGLDAEFIPVFGNQVDSQISIDSDQELTSLFSIAEDLSEKAMLHLGSRQPYAQAAGIQ</sequence>
<organism evidence="1 2">
    <name type="scientific">Candidatus Thiodiazotropha endolucinida</name>
    <dbReference type="NCBI Taxonomy" id="1655433"/>
    <lineage>
        <taxon>Bacteria</taxon>
        <taxon>Pseudomonadati</taxon>
        <taxon>Pseudomonadota</taxon>
        <taxon>Gammaproteobacteria</taxon>
        <taxon>Chromatiales</taxon>
        <taxon>Sedimenticolaceae</taxon>
        <taxon>Candidatus Thiodiazotropha</taxon>
    </lineage>
</organism>
<keyword evidence="2" id="KW-1185">Reference proteome</keyword>
<name>A0A7Z0VQH3_9GAMM</name>
<evidence type="ECO:0000313" key="2">
    <source>
        <dbReference type="Proteomes" id="UP000094769"/>
    </source>
</evidence>
<dbReference type="EMBL" id="MARB01000001">
    <property type="protein sequence ID" value="ODJ89446.1"/>
    <property type="molecule type" value="Genomic_DNA"/>
</dbReference>
<protein>
    <submittedName>
        <fullName evidence="1">Uncharacterized protein</fullName>
    </submittedName>
</protein>